<dbReference type="Proteomes" id="UP001193920">
    <property type="component" value="Unassembled WGS sequence"/>
</dbReference>
<name>A0AAW3YQE6_9GAMM</name>
<dbReference type="RefSeq" id="WP_323868333.1">
    <property type="nucleotide sequence ID" value="NZ_JACXBF010000071.1"/>
</dbReference>
<reference evidence="1" key="2">
    <citation type="journal article" date="2024" name="Toxins">
        <title>Genome Sequence Analysis of Native Xenorhabdus Strains Isolated from Entomopathogenic Nematodes in Argentina.</title>
        <authorList>
            <person name="Palma L."/>
            <person name="Frizzo L."/>
            <person name="Kaiser S."/>
            <person name="Berry C."/>
            <person name="Caballero P."/>
            <person name="Bode H.B."/>
            <person name="Del Valle E.E."/>
        </authorList>
    </citation>
    <scope>NUCLEOTIDE SEQUENCE</scope>
    <source>
        <strain evidence="1">M</strain>
    </source>
</reference>
<dbReference type="InterPro" id="IPR010352">
    <property type="entry name" value="DUF945"/>
</dbReference>
<dbReference type="EMBL" id="JACXBF010000071">
    <property type="protein sequence ID" value="MBD2799339.1"/>
    <property type="molecule type" value="Genomic_DNA"/>
</dbReference>
<evidence type="ECO:0000313" key="1">
    <source>
        <dbReference type="EMBL" id="MBD2799339.1"/>
    </source>
</evidence>
<accession>A0AAW3YQE6</accession>
<organism evidence="1">
    <name type="scientific">Xenorhabdus szentirmaii</name>
    <dbReference type="NCBI Taxonomy" id="290112"/>
    <lineage>
        <taxon>Bacteria</taxon>
        <taxon>Pseudomonadati</taxon>
        <taxon>Pseudomonadota</taxon>
        <taxon>Gammaproteobacteria</taxon>
        <taxon>Enterobacterales</taxon>
        <taxon>Morganellaceae</taxon>
        <taxon>Xenorhabdus</taxon>
    </lineage>
</organism>
<dbReference type="Pfam" id="PF06097">
    <property type="entry name" value="DUF945"/>
    <property type="match status" value="2"/>
</dbReference>
<proteinExistence type="predicted"/>
<gene>
    <name evidence="1" type="ORF">ID854_02385</name>
</gene>
<protein>
    <submittedName>
        <fullName evidence="1">YdgA family protein</fullName>
    </submittedName>
</protein>
<reference evidence="1" key="1">
    <citation type="submission" date="2020-09" db="EMBL/GenBank/DDBJ databases">
        <authorList>
            <person name="Palma L."/>
            <person name="Caballero P."/>
            <person name="Berry C."/>
            <person name="Del Valle E."/>
        </authorList>
    </citation>
    <scope>NUCLEOTIDE SEQUENCE</scope>
    <source>
        <strain evidence="1">M</strain>
    </source>
</reference>
<sequence>MKKSLVAVSVIVALGAAWTGASWYTGKKIENHLDSQLAKVNAIIAAQYPKDGNDLIELQKKDFKRGIFSSNVTFVLNSKGSQDEQKGIIFKSDISHGPFPVANVVKFKLAPKLAVIHTELEKNETLKQLFEITKDKSLFTVDTTIGYSKALSFGIDLAPVEHKENNTTFGFPGAKIHIDANNKLDEFSLSIKGGGMAINLPESKSINSLSLKDIDLSATVHMGKDNRLSKFSSTMKGGEIAFNLPREQTISIKNIGSSSDIKRNQFGSYLGNTAYSIGEINLKGFSSDVKDMSIEGIKSSTIISEDKNKNINNQSSYGIDTVKVNDVDLGSINVGAALNHLDGQAHGQLEQKLYDFLLQSFKNDKNDIDLLDESIKLNADILALLPSLLKHNPQLNMPVSYKNSKGEGTVNFNFTLNDLPKDPNDFNGILGNTEKVIRALSKDMSLDVKLSESMLVELFSLTSTISGKTDKKDAEENSKKLVNMLLSGFLSENILTKDGDTIALNFHYDNDKVKFNGKEYSLHQFLLDYGFTGSYDDEQDQYNETELPVAE</sequence>
<dbReference type="AlphaFoldDB" id="A0AAW3YQE6"/>
<comment type="caution">
    <text evidence="1">The sequence shown here is derived from an EMBL/GenBank/DDBJ whole genome shotgun (WGS) entry which is preliminary data.</text>
</comment>